<evidence type="ECO:0000256" key="9">
    <source>
        <dbReference type="ARBA" id="ARBA00023284"/>
    </source>
</evidence>
<dbReference type="SMART" id="SM00756">
    <property type="entry name" value="VKc"/>
    <property type="match status" value="1"/>
</dbReference>
<feature type="transmembrane region" description="Helical" evidence="10">
    <location>
        <begin position="130"/>
        <end position="157"/>
    </location>
</feature>
<proteinExistence type="inferred from homology"/>
<evidence type="ECO:0000313" key="12">
    <source>
        <dbReference type="EMBL" id="VYT04995.1"/>
    </source>
</evidence>
<comment type="similarity">
    <text evidence="2">Belongs to the VKOR family.</text>
</comment>
<accession>A0A6N2THC7</accession>
<dbReference type="InterPro" id="IPR012932">
    <property type="entry name" value="VKOR"/>
</dbReference>
<dbReference type="GO" id="GO:0016491">
    <property type="term" value="F:oxidoreductase activity"/>
    <property type="evidence" value="ECO:0007669"/>
    <property type="project" value="UniProtKB-KW"/>
</dbReference>
<evidence type="ECO:0000256" key="3">
    <source>
        <dbReference type="ARBA" id="ARBA00022692"/>
    </source>
</evidence>
<gene>
    <name evidence="12" type="ORF">AOLFYP35_01364</name>
</gene>
<feature type="transmembrane region" description="Helical" evidence="10">
    <location>
        <begin position="20"/>
        <end position="41"/>
    </location>
</feature>
<feature type="domain" description="Vitamin K epoxide reductase" evidence="11">
    <location>
        <begin position="15"/>
        <end position="155"/>
    </location>
</feature>
<keyword evidence="5 10" id="KW-1133">Transmembrane helix</keyword>
<evidence type="ECO:0000259" key="11">
    <source>
        <dbReference type="SMART" id="SM00756"/>
    </source>
</evidence>
<dbReference type="CDD" id="cd12922">
    <property type="entry name" value="VKOR_5"/>
    <property type="match status" value="1"/>
</dbReference>
<feature type="transmembrane region" description="Helical" evidence="10">
    <location>
        <begin position="104"/>
        <end position="124"/>
    </location>
</feature>
<evidence type="ECO:0000256" key="4">
    <source>
        <dbReference type="ARBA" id="ARBA00022719"/>
    </source>
</evidence>
<reference evidence="12" key="1">
    <citation type="submission" date="2019-11" db="EMBL/GenBank/DDBJ databases">
        <authorList>
            <person name="Feng L."/>
        </authorList>
    </citation>
    <scope>NUCLEOTIDE SEQUENCE</scope>
    <source>
        <strain evidence="12">AodontolyticusLFYP35</strain>
    </source>
</reference>
<evidence type="ECO:0000256" key="10">
    <source>
        <dbReference type="SAM" id="Phobius"/>
    </source>
</evidence>
<keyword evidence="4" id="KW-0874">Quinone</keyword>
<dbReference type="Gene3D" id="1.20.1440.130">
    <property type="entry name" value="VKOR domain"/>
    <property type="match status" value="1"/>
</dbReference>
<organism evidence="12">
    <name type="scientific">Schaalia odontolytica</name>
    <dbReference type="NCBI Taxonomy" id="1660"/>
    <lineage>
        <taxon>Bacteria</taxon>
        <taxon>Bacillati</taxon>
        <taxon>Actinomycetota</taxon>
        <taxon>Actinomycetes</taxon>
        <taxon>Actinomycetales</taxon>
        <taxon>Actinomycetaceae</taxon>
        <taxon>Schaalia</taxon>
    </lineage>
</organism>
<protein>
    <submittedName>
        <fullName evidence="12">Vitamin K epoxide reductase family protein</fullName>
    </submittedName>
</protein>
<evidence type="ECO:0000256" key="8">
    <source>
        <dbReference type="ARBA" id="ARBA00023157"/>
    </source>
</evidence>
<keyword evidence="3 10" id="KW-0812">Transmembrane</keyword>
<evidence type="ECO:0000256" key="1">
    <source>
        <dbReference type="ARBA" id="ARBA00004141"/>
    </source>
</evidence>
<keyword evidence="9" id="KW-0676">Redox-active center</keyword>
<dbReference type="GO" id="GO:0048038">
    <property type="term" value="F:quinone binding"/>
    <property type="evidence" value="ECO:0007669"/>
    <property type="project" value="UniProtKB-KW"/>
</dbReference>
<evidence type="ECO:0000256" key="2">
    <source>
        <dbReference type="ARBA" id="ARBA00006214"/>
    </source>
</evidence>
<evidence type="ECO:0000256" key="7">
    <source>
        <dbReference type="ARBA" id="ARBA00023136"/>
    </source>
</evidence>
<dbReference type="Pfam" id="PF07884">
    <property type="entry name" value="VKOR"/>
    <property type="match status" value="1"/>
</dbReference>
<keyword evidence="6" id="KW-0560">Oxidoreductase</keyword>
<keyword evidence="7 10" id="KW-0472">Membrane</keyword>
<dbReference type="AlphaFoldDB" id="A0A6N2THC7"/>
<dbReference type="GO" id="GO:0016020">
    <property type="term" value="C:membrane"/>
    <property type="evidence" value="ECO:0007669"/>
    <property type="project" value="UniProtKB-SubCell"/>
</dbReference>
<dbReference type="InterPro" id="IPR041714">
    <property type="entry name" value="VKOR_Actinobacteria"/>
</dbReference>
<name>A0A6N2THC7_9ACTO</name>
<feature type="transmembrane region" description="Helical" evidence="10">
    <location>
        <begin position="78"/>
        <end position="97"/>
    </location>
</feature>
<feature type="transmembrane region" description="Helical" evidence="10">
    <location>
        <begin position="178"/>
        <end position="197"/>
    </location>
</feature>
<dbReference type="EMBL" id="CACRSM010000002">
    <property type="protein sequence ID" value="VYT04995.1"/>
    <property type="molecule type" value="Genomic_DNA"/>
</dbReference>
<keyword evidence="8" id="KW-1015">Disulfide bond</keyword>
<comment type="subcellular location">
    <subcellularLocation>
        <location evidence="1">Membrane</location>
        <topology evidence="1">Multi-pass membrane protein</topology>
    </subcellularLocation>
</comment>
<sequence length="203" mass="21921">MSAATSATSAPRPTNRGTAIEMAVSGIIGLCASFVLSIEAWQLAADQGRTFSCDVSSVLSCSAVAATPQARVLGFPNAFLGIFFEAVVLTVSFALIAGVRFPKWYYLGVEALYTIGLFFAYWLFTQSYFVIHVLCPWCLLITITTTLVWFGLTRVCISQGVLPAPAWWRSVMKAGGDWLLVVLVIAAVLAMIVVRYGSVLFGN</sequence>
<evidence type="ECO:0000256" key="6">
    <source>
        <dbReference type="ARBA" id="ARBA00023002"/>
    </source>
</evidence>
<evidence type="ECO:0000256" key="5">
    <source>
        <dbReference type="ARBA" id="ARBA00022989"/>
    </source>
</evidence>
<dbReference type="InterPro" id="IPR038354">
    <property type="entry name" value="VKOR_sf"/>
</dbReference>